<feature type="domain" description="DUF4440" evidence="1">
    <location>
        <begin position="40"/>
        <end position="128"/>
    </location>
</feature>
<dbReference type="Proteomes" id="UP001186104">
    <property type="component" value="Unassembled WGS sequence"/>
</dbReference>
<comment type="caution">
    <text evidence="2">The sequence shown here is derived from an EMBL/GenBank/DDBJ whole genome shotgun (WGS) entry which is preliminary data.</text>
</comment>
<proteinExistence type="predicted"/>
<dbReference type="EMBL" id="JAWLKF010000016">
    <property type="protein sequence ID" value="MDV6305119.1"/>
    <property type="molecule type" value="Genomic_DNA"/>
</dbReference>
<reference evidence="2 3" key="1">
    <citation type="submission" date="2023-10" db="EMBL/GenBank/DDBJ databases">
        <title>Development of a sustainable strategy for remediation of hydrocarbon-contaminated territories based on the waste exchange concept.</title>
        <authorList>
            <person name="Krivoruchko A."/>
        </authorList>
    </citation>
    <scope>NUCLEOTIDE SEQUENCE [LARGE SCALE GENOMIC DNA]</scope>
    <source>
        <strain evidence="2 3">IEGM 1327</strain>
    </source>
</reference>
<keyword evidence="3" id="KW-1185">Reference proteome</keyword>
<dbReference type="Gene3D" id="3.10.450.50">
    <property type="match status" value="1"/>
</dbReference>
<dbReference type="InterPro" id="IPR027843">
    <property type="entry name" value="DUF4440"/>
</dbReference>
<protein>
    <submittedName>
        <fullName evidence="2">DUF4440 domain-containing protein</fullName>
    </submittedName>
</protein>
<accession>A0ABU4D739</accession>
<dbReference type="RefSeq" id="WP_317534021.1">
    <property type="nucleotide sequence ID" value="NZ_JAWLKF010000016.1"/>
</dbReference>
<dbReference type="Pfam" id="PF14534">
    <property type="entry name" value="DUF4440"/>
    <property type="match status" value="1"/>
</dbReference>
<name>A0ABU4D739_9NOCA</name>
<organism evidence="2 3">
    <name type="scientific">Rhodococcus cerastii</name>
    <dbReference type="NCBI Taxonomy" id="908616"/>
    <lineage>
        <taxon>Bacteria</taxon>
        <taxon>Bacillati</taxon>
        <taxon>Actinomycetota</taxon>
        <taxon>Actinomycetes</taxon>
        <taxon>Mycobacteriales</taxon>
        <taxon>Nocardiaceae</taxon>
        <taxon>Rhodococcus</taxon>
    </lineage>
</organism>
<gene>
    <name evidence="2" type="ORF">R3P93_21345</name>
</gene>
<sequence length="146" mass="17186">MWILDAASEPDYDGSPELVLAELERREPIFHRREFGTTREDFDRLTDANFWETGASGRRYSREHVWAVLAQRYASDPTGRHDSDWTASEFELREIAPNAYLLTYSLEQHNRFTRRMTLWQRREGDWRILYHQGTPVAGSVADTTPH</sequence>
<evidence type="ECO:0000259" key="1">
    <source>
        <dbReference type="Pfam" id="PF14534"/>
    </source>
</evidence>
<dbReference type="InterPro" id="IPR032710">
    <property type="entry name" value="NTF2-like_dom_sf"/>
</dbReference>
<evidence type="ECO:0000313" key="3">
    <source>
        <dbReference type="Proteomes" id="UP001186104"/>
    </source>
</evidence>
<evidence type="ECO:0000313" key="2">
    <source>
        <dbReference type="EMBL" id="MDV6305119.1"/>
    </source>
</evidence>
<dbReference type="SUPFAM" id="SSF54427">
    <property type="entry name" value="NTF2-like"/>
    <property type="match status" value="1"/>
</dbReference>